<evidence type="ECO:0000313" key="8">
    <source>
        <dbReference type="Proteomes" id="UP000176037"/>
    </source>
</evidence>
<accession>A0A1E8FAH6</accession>
<reference evidence="7 8" key="1">
    <citation type="submission" date="2016-09" db="EMBL/GenBank/DDBJ databases">
        <title>Alteromonas lipolytica, a new species isolated from sea water.</title>
        <authorList>
            <person name="Wu Y.-H."/>
            <person name="Cheng H."/>
            <person name="Xu X.-W."/>
        </authorList>
    </citation>
    <scope>NUCLEOTIDE SEQUENCE [LARGE SCALE GENOMIC DNA]</scope>
    <source>
        <strain evidence="7 8">JW12</strain>
    </source>
</reference>
<gene>
    <name evidence="7" type="ORF">BFC17_01165</name>
</gene>
<evidence type="ECO:0000256" key="4">
    <source>
        <dbReference type="ARBA" id="ARBA00023237"/>
    </source>
</evidence>
<keyword evidence="4" id="KW-0998">Cell outer membrane</keyword>
<evidence type="ECO:0000256" key="3">
    <source>
        <dbReference type="ARBA" id="ARBA00023136"/>
    </source>
</evidence>
<evidence type="ECO:0000259" key="6">
    <source>
        <dbReference type="Pfam" id="PF13505"/>
    </source>
</evidence>
<evidence type="ECO:0000256" key="2">
    <source>
        <dbReference type="ARBA" id="ARBA00022729"/>
    </source>
</evidence>
<evidence type="ECO:0000256" key="5">
    <source>
        <dbReference type="SAM" id="SignalP"/>
    </source>
</evidence>
<dbReference type="GO" id="GO:0009279">
    <property type="term" value="C:cell outer membrane"/>
    <property type="evidence" value="ECO:0007669"/>
    <property type="project" value="UniProtKB-SubCell"/>
</dbReference>
<keyword evidence="2 5" id="KW-0732">Signal</keyword>
<dbReference type="AlphaFoldDB" id="A0A1E8FAH6"/>
<feature type="chain" id="PRO_5009214031" description="Outer membrane protein beta-barrel domain-containing protein" evidence="5">
    <location>
        <begin position="20"/>
        <end position="235"/>
    </location>
</feature>
<name>A0A1E8FAH6_9ALTE</name>
<evidence type="ECO:0000256" key="1">
    <source>
        <dbReference type="ARBA" id="ARBA00004442"/>
    </source>
</evidence>
<dbReference type="Gene3D" id="2.40.170.20">
    <property type="entry name" value="TonB-dependent receptor, beta-barrel domain"/>
    <property type="match status" value="1"/>
</dbReference>
<dbReference type="Pfam" id="PF13505">
    <property type="entry name" value="OMP_b-brl"/>
    <property type="match status" value="1"/>
</dbReference>
<dbReference type="InterPro" id="IPR027385">
    <property type="entry name" value="Beta-barrel_OMP"/>
</dbReference>
<dbReference type="EMBL" id="MJIC01000015">
    <property type="protein sequence ID" value="OFI32915.1"/>
    <property type="molecule type" value="Genomic_DNA"/>
</dbReference>
<dbReference type="Proteomes" id="UP000176037">
    <property type="component" value="Unassembled WGS sequence"/>
</dbReference>
<comment type="caution">
    <text evidence="7">The sequence shown here is derived from an EMBL/GenBank/DDBJ whole genome shotgun (WGS) entry which is preliminary data.</text>
</comment>
<sequence>MKKTVLASVVLLSASQVVAQEQALNPQFNYVEAGYTQYDIDGIDDIKPAGLIVKAAKQFDEVYIAASYLRATDDTSEYYSEHGSNFDLIVTSDLEVTATQYELGAGYIWDVADNATLDIFLGVGNLDLEAEVDAFVDVTYIEFDGSVVNENYNDSSSDSADANYYRVLARYTIAMDDFVLKATAGAERGDDSDSDTEFMYGLEAGYFVTPEFSVNASYSGTSDYALASVTARYHF</sequence>
<dbReference type="OrthoDB" id="7059177at2"/>
<evidence type="ECO:0000313" key="7">
    <source>
        <dbReference type="EMBL" id="OFI32915.1"/>
    </source>
</evidence>
<dbReference type="InterPro" id="IPR011250">
    <property type="entry name" value="OMP/PagP_B-barrel"/>
</dbReference>
<keyword evidence="8" id="KW-1185">Reference proteome</keyword>
<dbReference type="InterPro" id="IPR036942">
    <property type="entry name" value="Beta-barrel_TonB_sf"/>
</dbReference>
<organism evidence="7 8">
    <name type="scientific">Alteromonas lipolytica</name>
    <dbReference type="NCBI Taxonomy" id="1856405"/>
    <lineage>
        <taxon>Bacteria</taxon>
        <taxon>Pseudomonadati</taxon>
        <taxon>Pseudomonadota</taxon>
        <taxon>Gammaproteobacteria</taxon>
        <taxon>Alteromonadales</taxon>
        <taxon>Alteromonadaceae</taxon>
        <taxon>Alteromonas/Salinimonas group</taxon>
        <taxon>Alteromonas</taxon>
    </lineage>
</organism>
<feature type="domain" description="Outer membrane protein beta-barrel" evidence="6">
    <location>
        <begin position="151"/>
        <end position="222"/>
    </location>
</feature>
<proteinExistence type="predicted"/>
<comment type="subcellular location">
    <subcellularLocation>
        <location evidence="1">Cell outer membrane</location>
    </subcellularLocation>
</comment>
<dbReference type="RefSeq" id="WP_070177292.1">
    <property type="nucleotide sequence ID" value="NZ_BMJR01000002.1"/>
</dbReference>
<keyword evidence="3" id="KW-0472">Membrane</keyword>
<feature type="signal peptide" evidence="5">
    <location>
        <begin position="1"/>
        <end position="19"/>
    </location>
</feature>
<dbReference type="SUPFAM" id="SSF56925">
    <property type="entry name" value="OMPA-like"/>
    <property type="match status" value="1"/>
</dbReference>
<protein>
    <recommendedName>
        <fullName evidence="6">Outer membrane protein beta-barrel domain-containing protein</fullName>
    </recommendedName>
</protein>